<feature type="signal peptide" evidence="1">
    <location>
        <begin position="1"/>
        <end position="22"/>
    </location>
</feature>
<protein>
    <recommendedName>
        <fullName evidence="4">Outer membrane protein beta-barrel domain-containing protein</fullName>
    </recommendedName>
</protein>
<keyword evidence="1" id="KW-0732">Signal</keyword>
<reference evidence="2 3" key="1">
    <citation type="submission" date="2013-04" db="EMBL/GenBank/DDBJ databases">
        <title>The Genome Sequence of Parabacteroides goldsteinii DSM 19448.</title>
        <authorList>
            <consortium name="The Broad Institute Genomics Platform"/>
            <person name="Earl A."/>
            <person name="Ward D."/>
            <person name="Feldgarden M."/>
            <person name="Gevers D."/>
            <person name="Martens E."/>
            <person name="Sakamoto M."/>
            <person name="Benno Y."/>
            <person name="Song Y."/>
            <person name="Liu C."/>
            <person name="Lee J."/>
            <person name="Bolanos M."/>
            <person name="Vaisanen M.L."/>
            <person name="Finegold S.M."/>
            <person name="Walker B."/>
            <person name="Young S."/>
            <person name="Zeng Q."/>
            <person name="Gargeya S."/>
            <person name="Fitzgerald M."/>
            <person name="Haas B."/>
            <person name="Abouelleil A."/>
            <person name="Allen A.W."/>
            <person name="Alvarado L."/>
            <person name="Arachchi H.M."/>
            <person name="Berlin A.M."/>
            <person name="Chapman S.B."/>
            <person name="Gainer-Dewar J."/>
            <person name="Goldberg J."/>
            <person name="Griggs A."/>
            <person name="Gujja S."/>
            <person name="Hansen M."/>
            <person name="Howarth C."/>
            <person name="Imamovic A."/>
            <person name="Ireland A."/>
            <person name="Larimer J."/>
            <person name="McCowan C."/>
            <person name="Murphy C."/>
            <person name="Pearson M."/>
            <person name="Poon T.W."/>
            <person name="Priest M."/>
            <person name="Roberts A."/>
            <person name="Saif S."/>
            <person name="Shea T."/>
            <person name="Sisk P."/>
            <person name="Sykes S."/>
            <person name="Wortman J."/>
            <person name="Nusbaum C."/>
            <person name="Birren B."/>
        </authorList>
    </citation>
    <scope>NUCLEOTIDE SEQUENCE [LARGE SCALE GENOMIC DNA]</scope>
    <source>
        <strain evidence="2 3">DSM 19448</strain>
    </source>
</reference>
<dbReference type="AlphaFoldDB" id="A0A0F5JI93"/>
<dbReference type="RefSeq" id="WP_235438339.1">
    <property type="nucleotide sequence ID" value="NZ_KQ033912.1"/>
</dbReference>
<evidence type="ECO:0000256" key="1">
    <source>
        <dbReference type="SAM" id="SignalP"/>
    </source>
</evidence>
<accession>A0A0F5JI93</accession>
<dbReference type="PATRIC" id="fig|927665.4.peg.1328"/>
<dbReference type="Proteomes" id="UP000033047">
    <property type="component" value="Unassembled WGS sequence"/>
</dbReference>
<feature type="chain" id="PRO_5002490049" description="Outer membrane protein beta-barrel domain-containing protein" evidence="1">
    <location>
        <begin position="23"/>
        <end position="154"/>
    </location>
</feature>
<organism evidence="2 3">
    <name type="scientific">Parabacteroides goldsteinii DSM 19448 = WAL 12034</name>
    <dbReference type="NCBI Taxonomy" id="927665"/>
    <lineage>
        <taxon>Bacteria</taxon>
        <taxon>Pseudomonadati</taxon>
        <taxon>Bacteroidota</taxon>
        <taxon>Bacteroidia</taxon>
        <taxon>Bacteroidales</taxon>
        <taxon>Tannerellaceae</taxon>
        <taxon>Parabacteroides</taxon>
    </lineage>
</organism>
<evidence type="ECO:0000313" key="3">
    <source>
        <dbReference type="Proteomes" id="UP000033047"/>
    </source>
</evidence>
<proteinExistence type="predicted"/>
<dbReference type="STRING" id="927665.HMPREF1535_01299"/>
<dbReference type="EMBL" id="AQHV01000009">
    <property type="protein sequence ID" value="KKB57478.1"/>
    <property type="molecule type" value="Genomic_DNA"/>
</dbReference>
<comment type="caution">
    <text evidence="2">The sequence shown here is derived from an EMBL/GenBank/DDBJ whole genome shotgun (WGS) entry which is preliminary data.</text>
</comment>
<gene>
    <name evidence="2" type="ORF">HMPREF1535_01299</name>
</gene>
<evidence type="ECO:0008006" key="4">
    <source>
        <dbReference type="Google" id="ProtNLM"/>
    </source>
</evidence>
<dbReference type="HOGENOM" id="CLU_1720587_0_0_10"/>
<name>A0A0F5JI93_9BACT</name>
<sequence>MMKKTLVLIVIALFSVFNCVQAADIEARTGIMGGDVWGLHAGAYINFPQSTLFSIQTGVLLHTANRSAIGNSDTWDIDFNIPVYASFHIPLKEKANLRLNGGAYFGTGPEVQVGATAEVSVEMKRVFVGVNCFQNCINEQEFLFGLYVGYKFKL</sequence>
<evidence type="ECO:0000313" key="2">
    <source>
        <dbReference type="EMBL" id="KKB57478.1"/>
    </source>
</evidence>